<proteinExistence type="predicted"/>
<accession>A0A0A9E601</accession>
<evidence type="ECO:0000313" key="2">
    <source>
        <dbReference type="EMBL" id="JAD95496.1"/>
    </source>
</evidence>
<evidence type="ECO:0000256" key="1">
    <source>
        <dbReference type="SAM" id="SignalP"/>
    </source>
</evidence>
<dbReference type="AlphaFoldDB" id="A0A0A9E601"/>
<name>A0A0A9E601_ARUDO</name>
<sequence>MGWFTKLLLNFGLCEADYINECVGEGYQGEVTFWIPKMKSVGCGGNTKFTGIVKSSSAEAHNAAPAKALVFLQLKLKLTIVDKNYAWKLEKEAENRLLVYLLEKFLHVADKVKQQLSVMMDCINCAADIYGGHSTSFLAGKTDAQVIAFKFCAKGIEALKAAAAAEHDVAAAKLKDLE</sequence>
<protein>
    <submittedName>
        <fullName evidence="2">Uncharacterized protein</fullName>
    </submittedName>
</protein>
<dbReference type="EMBL" id="GBRH01202399">
    <property type="protein sequence ID" value="JAD95496.1"/>
    <property type="molecule type" value="Transcribed_RNA"/>
</dbReference>
<feature type="signal peptide" evidence="1">
    <location>
        <begin position="1"/>
        <end position="16"/>
    </location>
</feature>
<organism evidence="2">
    <name type="scientific">Arundo donax</name>
    <name type="common">Giant reed</name>
    <name type="synonym">Donax arundinaceus</name>
    <dbReference type="NCBI Taxonomy" id="35708"/>
    <lineage>
        <taxon>Eukaryota</taxon>
        <taxon>Viridiplantae</taxon>
        <taxon>Streptophyta</taxon>
        <taxon>Embryophyta</taxon>
        <taxon>Tracheophyta</taxon>
        <taxon>Spermatophyta</taxon>
        <taxon>Magnoliopsida</taxon>
        <taxon>Liliopsida</taxon>
        <taxon>Poales</taxon>
        <taxon>Poaceae</taxon>
        <taxon>PACMAD clade</taxon>
        <taxon>Arundinoideae</taxon>
        <taxon>Arundineae</taxon>
        <taxon>Arundo</taxon>
    </lineage>
</organism>
<keyword evidence="1" id="KW-0732">Signal</keyword>
<reference evidence="2" key="1">
    <citation type="submission" date="2014-09" db="EMBL/GenBank/DDBJ databases">
        <authorList>
            <person name="Magalhaes I.L.F."/>
            <person name="Oliveira U."/>
            <person name="Santos F.R."/>
            <person name="Vidigal T.H.D.A."/>
            <person name="Brescovit A.D."/>
            <person name="Santos A.J."/>
        </authorList>
    </citation>
    <scope>NUCLEOTIDE SEQUENCE</scope>
    <source>
        <tissue evidence="2">Shoot tissue taken approximately 20 cm above the soil surface</tissue>
    </source>
</reference>
<feature type="chain" id="PRO_5002045246" evidence="1">
    <location>
        <begin position="17"/>
        <end position="178"/>
    </location>
</feature>
<reference evidence="2" key="2">
    <citation type="journal article" date="2015" name="Data Brief">
        <title>Shoot transcriptome of the giant reed, Arundo donax.</title>
        <authorList>
            <person name="Barrero R.A."/>
            <person name="Guerrero F.D."/>
            <person name="Moolhuijzen P."/>
            <person name="Goolsby J.A."/>
            <person name="Tidwell J."/>
            <person name="Bellgard S.E."/>
            <person name="Bellgard M.I."/>
        </authorList>
    </citation>
    <scope>NUCLEOTIDE SEQUENCE</scope>
    <source>
        <tissue evidence="2">Shoot tissue taken approximately 20 cm above the soil surface</tissue>
    </source>
</reference>